<protein>
    <submittedName>
        <fullName evidence="2">Uncharacterized protein LOC109728161 isoform X1</fullName>
    </submittedName>
</protein>
<gene>
    <name evidence="2" type="primary">LOC109728161</name>
</gene>
<sequence length="210" mass="22579">MAALMASAPAAAAALHLAPPNPNHRGDDDPFVPTMADIMASSRSQGLHIELRTAGPFFRVHAVTSSPSSSSSSSSAAAAAEEVGRAEGVIRPWIGGDVLHLDSMRMSRATLGMDRSIFGLGLFLGAVAVRHGFDRGCARAELLAINDSPLYHSKLVRFYTRMGFSIVHEVDGSSIRDLAHMLVWGGRGTRMDADIEQLLIRWGKRFKPKS</sequence>
<keyword evidence="1" id="KW-1185">Reference proteome</keyword>
<evidence type="ECO:0000313" key="2">
    <source>
        <dbReference type="RefSeq" id="XP_020114133.1"/>
    </source>
</evidence>
<dbReference type="Gramene" id="Aco012343.1.mrna1">
    <property type="protein sequence ID" value="Aco012343.1.mrna1"/>
    <property type="gene ID" value="Aco012343.1.path1"/>
</dbReference>
<evidence type="ECO:0000313" key="1">
    <source>
        <dbReference type="Proteomes" id="UP000515123"/>
    </source>
</evidence>
<organism evidence="1 2">
    <name type="scientific">Ananas comosus</name>
    <name type="common">Pineapple</name>
    <name type="synonym">Ananas ananas</name>
    <dbReference type="NCBI Taxonomy" id="4615"/>
    <lineage>
        <taxon>Eukaryota</taxon>
        <taxon>Viridiplantae</taxon>
        <taxon>Streptophyta</taxon>
        <taxon>Embryophyta</taxon>
        <taxon>Tracheophyta</taxon>
        <taxon>Spermatophyta</taxon>
        <taxon>Magnoliopsida</taxon>
        <taxon>Liliopsida</taxon>
        <taxon>Poales</taxon>
        <taxon>Bromeliaceae</taxon>
        <taxon>Bromelioideae</taxon>
        <taxon>Ananas</taxon>
    </lineage>
</organism>
<dbReference type="PANTHER" id="PTHR36897">
    <property type="entry name" value="OS10G0351100-LIKE PROTEIN"/>
    <property type="match status" value="1"/>
</dbReference>
<reference evidence="2" key="2">
    <citation type="submission" date="2025-08" db="UniProtKB">
        <authorList>
            <consortium name="RefSeq"/>
        </authorList>
    </citation>
    <scope>IDENTIFICATION</scope>
    <source>
        <tissue evidence="2">Leaf</tissue>
    </source>
</reference>
<dbReference type="AlphaFoldDB" id="A0A6P5HL96"/>
<proteinExistence type="predicted"/>
<dbReference type="SUPFAM" id="SSF55729">
    <property type="entry name" value="Acyl-CoA N-acyltransferases (Nat)"/>
    <property type="match status" value="1"/>
</dbReference>
<dbReference type="InterPro" id="IPR016181">
    <property type="entry name" value="Acyl_CoA_acyltransferase"/>
</dbReference>
<dbReference type="Proteomes" id="UP000515123">
    <property type="component" value="Linkage group 1"/>
</dbReference>
<accession>A0A6P5HL96</accession>
<dbReference type="RefSeq" id="XP_020114133.1">
    <property type="nucleotide sequence ID" value="XM_020258544.1"/>
</dbReference>
<reference evidence="1" key="1">
    <citation type="journal article" date="2015" name="Nat. Genet.">
        <title>The pineapple genome and the evolution of CAM photosynthesis.</title>
        <authorList>
            <person name="Ming R."/>
            <person name="VanBuren R."/>
            <person name="Wai C.M."/>
            <person name="Tang H."/>
            <person name="Schatz M.C."/>
            <person name="Bowers J.E."/>
            <person name="Lyons E."/>
            <person name="Wang M.L."/>
            <person name="Chen J."/>
            <person name="Biggers E."/>
            <person name="Zhang J."/>
            <person name="Huang L."/>
            <person name="Zhang L."/>
            <person name="Miao W."/>
            <person name="Zhang J."/>
            <person name="Ye Z."/>
            <person name="Miao C."/>
            <person name="Lin Z."/>
            <person name="Wang H."/>
            <person name="Zhou H."/>
            <person name="Yim W.C."/>
            <person name="Priest H.D."/>
            <person name="Zheng C."/>
            <person name="Woodhouse M."/>
            <person name="Edger P.P."/>
            <person name="Guyot R."/>
            <person name="Guo H.B."/>
            <person name="Guo H."/>
            <person name="Zheng G."/>
            <person name="Singh R."/>
            <person name="Sharma A."/>
            <person name="Min X."/>
            <person name="Zheng Y."/>
            <person name="Lee H."/>
            <person name="Gurtowski J."/>
            <person name="Sedlazeck F.J."/>
            <person name="Harkess A."/>
            <person name="McKain M.R."/>
            <person name="Liao Z."/>
            <person name="Fang J."/>
            <person name="Liu J."/>
            <person name="Zhang X."/>
            <person name="Zhang Q."/>
            <person name="Hu W."/>
            <person name="Qin Y."/>
            <person name="Wang K."/>
            <person name="Chen L.Y."/>
            <person name="Shirley N."/>
            <person name="Lin Y.R."/>
            <person name="Liu L.Y."/>
            <person name="Hernandez A.G."/>
            <person name="Wright C.L."/>
            <person name="Bulone V."/>
            <person name="Tuskan G.A."/>
            <person name="Heath K."/>
            <person name="Zee F."/>
            <person name="Moore P.H."/>
            <person name="Sunkar R."/>
            <person name="Leebens-Mack J.H."/>
            <person name="Mockler T."/>
            <person name="Bennetzen J.L."/>
            <person name="Freeling M."/>
            <person name="Sankoff D."/>
            <person name="Paterson A.H."/>
            <person name="Zhu X."/>
            <person name="Yang X."/>
            <person name="Smith J.A."/>
            <person name="Cushman J.C."/>
            <person name="Paull R.E."/>
            <person name="Yu Q."/>
        </authorList>
    </citation>
    <scope>NUCLEOTIDE SEQUENCE [LARGE SCALE GENOMIC DNA]</scope>
    <source>
        <strain evidence="1">cv. F153</strain>
    </source>
</reference>
<dbReference type="OrthoDB" id="445361at2759"/>
<dbReference type="GeneID" id="109728161"/>
<dbReference type="PANTHER" id="PTHR36897:SF2">
    <property type="entry name" value="OS10G0350800 PROTEIN"/>
    <property type="match status" value="1"/>
</dbReference>
<name>A0A6P5HL96_ANACO</name>